<dbReference type="AlphaFoldDB" id="A0A2A2M410"/>
<dbReference type="NCBIfam" id="TIGR04123">
    <property type="entry name" value="P_estr_lig_assc"/>
    <property type="match status" value="1"/>
</dbReference>
<reference evidence="1 2" key="1">
    <citation type="journal article" date="2017" name="Curr. Biol.">
        <title>Genome architecture and evolution of a unichromosomal asexual nematode.</title>
        <authorList>
            <person name="Fradin H."/>
            <person name="Zegar C."/>
            <person name="Gutwein M."/>
            <person name="Lucas J."/>
            <person name="Kovtun M."/>
            <person name="Corcoran D."/>
            <person name="Baugh L.R."/>
            <person name="Kiontke K."/>
            <person name="Gunsalus K."/>
            <person name="Fitch D.H."/>
            <person name="Piano F."/>
        </authorList>
    </citation>
    <scope>NUCLEOTIDE SEQUENCE [LARGE SCALE GENOMIC DNA]</scope>
    <source>
        <strain evidence="1">PF1309</strain>
    </source>
</reference>
<dbReference type="OrthoDB" id="10261277at2759"/>
<organism evidence="1 2">
    <name type="scientific">Diploscapter pachys</name>
    <dbReference type="NCBI Taxonomy" id="2018661"/>
    <lineage>
        <taxon>Eukaryota</taxon>
        <taxon>Metazoa</taxon>
        <taxon>Ecdysozoa</taxon>
        <taxon>Nematoda</taxon>
        <taxon>Chromadorea</taxon>
        <taxon>Rhabditida</taxon>
        <taxon>Rhabditina</taxon>
        <taxon>Rhabditomorpha</taxon>
        <taxon>Rhabditoidea</taxon>
        <taxon>Rhabditidae</taxon>
        <taxon>Diploscapter</taxon>
    </lineage>
</organism>
<evidence type="ECO:0000313" key="1">
    <source>
        <dbReference type="EMBL" id="PAV93169.1"/>
    </source>
</evidence>
<name>A0A2A2M410_9BILA</name>
<dbReference type="PANTHER" id="PTHR39323:SF1">
    <property type="entry name" value="BLR1149 PROTEIN"/>
    <property type="match status" value="1"/>
</dbReference>
<dbReference type="Proteomes" id="UP000218231">
    <property type="component" value="Unassembled WGS sequence"/>
</dbReference>
<dbReference type="PANTHER" id="PTHR39323">
    <property type="entry name" value="BLR1149 PROTEIN"/>
    <property type="match status" value="1"/>
</dbReference>
<protein>
    <recommendedName>
        <fullName evidence="3">Calcineurin-like phosphoesterase domain-containing protein</fullName>
    </recommendedName>
</protein>
<proteinExistence type="predicted"/>
<dbReference type="EMBL" id="LIAE01005659">
    <property type="protein sequence ID" value="PAV93169.1"/>
    <property type="molecule type" value="Genomic_DNA"/>
</dbReference>
<accession>A0A2A2M410</accession>
<dbReference type="SUPFAM" id="SSF56300">
    <property type="entry name" value="Metallo-dependent phosphatases"/>
    <property type="match status" value="1"/>
</dbReference>
<evidence type="ECO:0000313" key="2">
    <source>
        <dbReference type="Proteomes" id="UP000218231"/>
    </source>
</evidence>
<gene>
    <name evidence="1" type="ORF">WR25_24499</name>
</gene>
<keyword evidence="2" id="KW-1185">Reference proteome</keyword>
<sequence length="274" mass="29694">MGRRGMRARGFGSGCFDGSRHGALLPLFNPPSAGGRRALRRFACRARGFGHGRAMVPFSFGGQTLCALPDGALWWPARSALLVADLHFEKASWFAARGQMLPPYDSLATLADLARIVTATGAKELWCLGDSFHDSDGCDRLPAEAQLRLRALTEGLRWTWITGNHDSGLKDRCGGTVLDESTVDGLVLRHEADPHDSRPELSGHFHPKLRLHVRGKQVARRCFVATPRKIVLPAFGALTGGLDVDHPALVKAVGQGAEALVPVEQRLLRFPIAA</sequence>
<comment type="caution">
    <text evidence="1">The sequence shown here is derived from an EMBL/GenBank/DDBJ whole genome shotgun (WGS) entry which is preliminary data.</text>
</comment>
<evidence type="ECO:0008006" key="3">
    <source>
        <dbReference type="Google" id="ProtNLM"/>
    </source>
</evidence>
<dbReference type="InterPro" id="IPR029052">
    <property type="entry name" value="Metallo-depent_PP-like"/>
</dbReference>
<dbReference type="InterPro" id="IPR026336">
    <property type="entry name" value="PdeM-like"/>
</dbReference>
<dbReference type="Gene3D" id="3.60.21.10">
    <property type="match status" value="1"/>
</dbReference>